<feature type="compositionally biased region" description="Basic and acidic residues" evidence="1">
    <location>
        <begin position="399"/>
        <end position="413"/>
    </location>
</feature>
<feature type="region of interest" description="Disordered" evidence="1">
    <location>
        <begin position="181"/>
        <end position="232"/>
    </location>
</feature>
<feature type="compositionally biased region" description="Low complexity" evidence="1">
    <location>
        <begin position="265"/>
        <end position="274"/>
    </location>
</feature>
<sequence>MQLFNACGPSNEHVVAAGTLFNNPWRSFDKNCPEANAATANEEDFQEANAATADEEDFQGSYEALGQEQRKQLRQLATIYLPSATYSQKVFQAGKIAAILLEVDKLELLLPHKKKDLLEFEAEALAQTGKIMMPRVEDFSEINPTLNKKLMVAYGEWPISAICIQQARIVSSIRWLKKASSAARQKNNSPTNGIQRSKSTVGDSMQRRNPQHKKQRRHKQQHKLQKAAAQAAQAAASAQAAAAAASRVETSTSSSSAQGVSTDNPSTPSASKAAPAIVTPAAAAGKEAAPIPCSLGGAAEPANSKKVQAGALAASVAVYDGKKAEEDEAQTKDPAAATDLKLKGAEASKEKDSSSMTAGTKGGKGVQPAVANGTGARSPAATRKRVANQAKAPKNNKKAKIERTERPKFETHDWSSIPKGQHPPLRVAGSNDYKKPGAIWIKESRKKYALLRKLLVTLQSMHPPIEADRCALSGFVNNLLGGTTRGGNPSDRAFLWLLISIALWKKKDRDPDGVVHNLLVDLKQKDLLKYDKLAQAEQATISAASNELDCSWMKPLAEYVRTEGGICPTTLDDLLELNQNCHCDLMNEHNASFFLKNAYGFTGTLCIDKDIRKLAACLGFIDVTKFLGPDGKVRTNKVNAEEVAGSLTTWLRTEEYAVFTDTLKAMLQILVFNKGNTLQKIQTRVMKDFIAAEAMELVTMINIIIAEFNVSLSKNK</sequence>
<feature type="compositionally biased region" description="Polar residues" evidence="1">
    <location>
        <begin position="182"/>
        <end position="203"/>
    </location>
</feature>
<evidence type="ECO:0000256" key="1">
    <source>
        <dbReference type="SAM" id="MobiDB-lite"/>
    </source>
</evidence>
<organism evidence="2 3">
    <name type="scientific">Seminavis robusta</name>
    <dbReference type="NCBI Taxonomy" id="568900"/>
    <lineage>
        <taxon>Eukaryota</taxon>
        <taxon>Sar</taxon>
        <taxon>Stramenopiles</taxon>
        <taxon>Ochrophyta</taxon>
        <taxon>Bacillariophyta</taxon>
        <taxon>Bacillariophyceae</taxon>
        <taxon>Bacillariophycidae</taxon>
        <taxon>Naviculales</taxon>
        <taxon>Naviculaceae</taxon>
        <taxon>Seminavis</taxon>
    </lineage>
</organism>
<gene>
    <name evidence="2" type="ORF">SEMRO_149_G068600.1</name>
</gene>
<feature type="compositionally biased region" description="Basic and acidic residues" evidence="1">
    <location>
        <begin position="340"/>
        <end position="353"/>
    </location>
</feature>
<accession>A0A9N8DLM7</accession>
<dbReference type="Proteomes" id="UP001153069">
    <property type="component" value="Unassembled WGS sequence"/>
</dbReference>
<evidence type="ECO:0000313" key="2">
    <source>
        <dbReference type="EMBL" id="CAB9502891.1"/>
    </source>
</evidence>
<feature type="region of interest" description="Disordered" evidence="1">
    <location>
        <begin position="249"/>
        <end position="274"/>
    </location>
</feature>
<feature type="region of interest" description="Disordered" evidence="1">
    <location>
        <begin position="325"/>
        <end position="429"/>
    </location>
</feature>
<dbReference type="EMBL" id="CAICTM010000148">
    <property type="protein sequence ID" value="CAB9502891.1"/>
    <property type="molecule type" value="Genomic_DNA"/>
</dbReference>
<protein>
    <submittedName>
        <fullName evidence="2">Uncharacterized protein</fullName>
    </submittedName>
</protein>
<keyword evidence="3" id="KW-1185">Reference proteome</keyword>
<name>A0A9N8DLM7_9STRA</name>
<comment type="caution">
    <text evidence="2">The sequence shown here is derived from an EMBL/GenBank/DDBJ whole genome shotgun (WGS) entry which is preliminary data.</text>
</comment>
<dbReference type="AlphaFoldDB" id="A0A9N8DLM7"/>
<evidence type="ECO:0000313" key="3">
    <source>
        <dbReference type="Proteomes" id="UP001153069"/>
    </source>
</evidence>
<feature type="compositionally biased region" description="Basic residues" evidence="1">
    <location>
        <begin position="209"/>
        <end position="225"/>
    </location>
</feature>
<reference evidence="2" key="1">
    <citation type="submission" date="2020-06" db="EMBL/GenBank/DDBJ databases">
        <authorList>
            <consortium name="Plant Systems Biology data submission"/>
        </authorList>
    </citation>
    <scope>NUCLEOTIDE SEQUENCE</scope>
    <source>
        <strain evidence="2">D6</strain>
    </source>
</reference>
<proteinExistence type="predicted"/>